<protein>
    <submittedName>
        <fullName evidence="3">Coiled-coil domain containing 73</fullName>
    </submittedName>
</protein>
<proteinExistence type="predicted"/>
<dbReference type="AlphaFoldDB" id="A0A8C5LD51"/>
<dbReference type="Proteomes" id="UP000694385">
    <property type="component" value="Unassembled WGS sequence"/>
</dbReference>
<feature type="compositionally biased region" description="Acidic residues" evidence="2">
    <location>
        <begin position="427"/>
        <end position="437"/>
    </location>
</feature>
<reference evidence="3" key="1">
    <citation type="submission" date="2025-08" db="UniProtKB">
        <authorList>
            <consortium name="Ensembl"/>
        </authorList>
    </citation>
    <scope>IDENTIFICATION</scope>
</reference>
<dbReference type="PANTHER" id="PTHR28660">
    <property type="entry name" value="COILED-COIL DOMAIN-CONTAINING PROTEIN 73"/>
    <property type="match status" value="1"/>
</dbReference>
<dbReference type="Pfam" id="PF15818">
    <property type="entry name" value="CCDC73"/>
    <property type="match status" value="1"/>
</dbReference>
<evidence type="ECO:0000313" key="4">
    <source>
        <dbReference type="Proteomes" id="UP000694385"/>
    </source>
</evidence>
<evidence type="ECO:0000256" key="2">
    <source>
        <dbReference type="SAM" id="MobiDB-lite"/>
    </source>
</evidence>
<dbReference type="GeneTree" id="ENSGT00390000013482"/>
<feature type="compositionally biased region" description="Polar residues" evidence="2">
    <location>
        <begin position="388"/>
        <end position="411"/>
    </location>
</feature>
<dbReference type="Ensembl" id="ENSJJAT00000027903.1">
    <property type="protein sequence ID" value="ENSJJAP00000021351.1"/>
    <property type="gene ID" value="ENSJJAG00000021731.1"/>
</dbReference>
<dbReference type="OMA" id="QCEMRER"/>
<dbReference type="InterPro" id="IPR031650">
    <property type="entry name" value="CCDC73"/>
</dbReference>
<feature type="region of interest" description="Disordered" evidence="2">
    <location>
        <begin position="388"/>
        <end position="437"/>
    </location>
</feature>
<keyword evidence="1" id="KW-0175">Coiled coil</keyword>
<name>A0A8C5LD51_JACJA</name>
<organism evidence="3 4">
    <name type="scientific">Jaculus jaculus</name>
    <name type="common">Lesser Egyptian jerboa</name>
    <dbReference type="NCBI Taxonomy" id="51337"/>
    <lineage>
        <taxon>Eukaryota</taxon>
        <taxon>Metazoa</taxon>
        <taxon>Chordata</taxon>
        <taxon>Craniata</taxon>
        <taxon>Vertebrata</taxon>
        <taxon>Euteleostomi</taxon>
        <taxon>Mammalia</taxon>
        <taxon>Eutheria</taxon>
        <taxon>Euarchontoglires</taxon>
        <taxon>Glires</taxon>
        <taxon>Rodentia</taxon>
        <taxon>Myomorpha</taxon>
        <taxon>Dipodoidea</taxon>
        <taxon>Dipodidae</taxon>
        <taxon>Dipodinae</taxon>
        <taxon>Jaculus</taxon>
    </lineage>
</organism>
<reference evidence="3" key="2">
    <citation type="submission" date="2025-09" db="UniProtKB">
        <authorList>
            <consortium name="Ensembl"/>
        </authorList>
    </citation>
    <scope>IDENTIFICATION</scope>
</reference>
<accession>A0A8C5LD51</accession>
<evidence type="ECO:0000256" key="1">
    <source>
        <dbReference type="SAM" id="Coils"/>
    </source>
</evidence>
<evidence type="ECO:0000313" key="3">
    <source>
        <dbReference type="Ensembl" id="ENSJJAP00000021351.1"/>
    </source>
</evidence>
<feature type="coiled-coil region" evidence="1">
    <location>
        <begin position="57"/>
        <end position="148"/>
    </location>
</feature>
<keyword evidence="4" id="KW-1185">Reference proteome</keyword>
<sequence length="437" mass="51593">MESIVNTESSSPSFTLQRSSSETIVSIQLLDFKTGLLEALEELRMRREAETQYEEQIAKIIMEAQELKWQKESLENEKEALVKQHREAMEGFKKQLQMKMYVLEEEKGKYQLATEIKEKEIEGLKETLKSLQVSKYSLQKKVSEMEQKVQLHLLAKEDYHKQLNEVEKCYVTVTNQFGLLKEDHVKLEQNVQEAIQVNKRLSTLNKKHESKIHSLKKELKDVASDLIKSKAACQCKAEEENINLTIKEQRCEELQERLNMELELNKKINEEIIHLQEEKQQLLQRQIQDNSEMNAELKVLKENKQTLERDNELQREKVKENEEKFLHLQNEHERAVGTWKRHIEELNGEITEMKRELSLLKETPTKLHGHYNKLCDHKFEEDQKCQNVPEANNENSETTKMAENTVTQKYSSEQEIKGENPKTIYLDIEDNEKEEKK</sequence>
<dbReference type="PANTHER" id="PTHR28660:SF1">
    <property type="entry name" value="COILED-COIL DOMAIN-CONTAINING PROTEIN 73"/>
    <property type="match status" value="1"/>
</dbReference>
<feature type="coiled-coil region" evidence="1">
    <location>
        <begin position="198"/>
        <end position="363"/>
    </location>
</feature>